<name>A0A061EVC4_THECC</name>
<protein>
    <submittedName>
        <fullName evidence="1">Uncharacterized protein</fullName>
    </submittedName>
</protein>
<evidence type="ECO:0000313" key="2">
    <source>
        <dbReference type="Proteomes" id="UP000026915"/>
    </source>
</evidence>
<evidence type="ECO:0000313" key="1">
    <source>
        <dbReference type="EMBL" id="EOY08367.1"/>
    </source>
</evidence>
<proteinExistence type="predicted"/>
<accession>A0A061EVC4</accession>
<dbReference type="HOGENOM" id="CLU_2125571_0_0_1"/>
<gene>
    <name evidence="1" type="ORF">TCM_022728</name>
</gene>
<reference evidence="1 2" key="1">
    <citation type="journal article" date="2013" name="Genome Biol.">
        <title>The genome sequence of the most widely cultivated cacao type and its use to identify candidate genes regulating pod color.</title>
        <authorList>
            <person name="Motamayor J.C."/>
            <person name="Mockaitis K."/>
            <person name="Schmutz J."/>
            <person name="Haiminen N."/>
            <person name="Iii D.L."/>
            <person name="Cornejo O."/>
            <person name="Findley S.D."/>
            <person name="Zheng P."/>
            <person name="Utro F."/>
            <person name="Royaert S."/>
            <person name="Saski C."/>
            <person name="Jenkins J."/>
            <person name="Podicheti R."/>
            <person name="Zhao M."/>
            <person name="Scheffler B.E."/>
            <person name="Stack J.C."/>
            <person name="Feltus F.A."/>
            <person name="Mustiga G.M."/>
            <person name="Amores F."/>
            <person name="Phillips W."/>
            <person name="Marelli J.P."/>
            <person name="May G.D."/>
            <person name="Shapiro H."/>
            <person name="Ma J."/>
            <person name="Bustamante C.D."/>
            <person name="Schnell R.J."/>
            <person name="Main D."/>
            <person name="Gilbert D."/>
            <person name="Parida L."/>
            <person name="Kuhn D.N."/>
        </authorList>
    </citation>
    <scope>NUCLEOTIDE SEQUENCE [LARGE SCALE GENOMIC DNA]</scope>
    <source>
        <strain evidence="2">cv. Matina 1-6</strain>
    </source>
</reference>
<dbReference type="Proteomes" id="UP000026915">
    <property type="component" value="Chromosome 5"/>
</dbReference>
<dbReference type="InParanoid" id="A0A061EVC4"/>
<dbReference type="Gramene" id="EOY08367">
    <property type="protein sequence ID" value="EOY08367"/>
    <property type="gene ID" value="TCM_022728"/>
</dbReference>
<dbReference type="AlphaFoldDB" id="A0A061EVC4"/>
<sequence>MEHYCEIPVVLNTLCKKSVTLSSDADGGAIAHRTNPLYRRSPFNPLIGHHPEANDNNICWRIQPKHRWHLNLKMTSDYKLRCCQFEALLQFMVAQGVVLENCYETLANCGFVFS</sequence>
<keyword evidence="2" id="KW-1185">Reference proteome</keyword>
<organism evidence="1 2">
    <name type="scientific">Theobroma cacao</name>
    <name type="common">Cacao</name>
    <name type="synonym">Cocoa</name>
    <dbReference type="NCBI Taxonomy" id="3641"/>
    <lineage>
        <taxon>Eukaryota</taxon>
        <taxon>Viridiplantae</taxon>
        <taxon>Streptophyta</taxon>
        <taxon>Embryophyta</taxon>
        <taxon>Tracheophyta</taxon>
        <taxon>Spermatophyta</taxon>
        <taxon>Magnoliopsida</taxon>
        <taxon>eudicotyledons</taxon>
        <taxon>Gunneridae</taxon>
        <taxon>Pentapetalae</taxon>
        <taxon>rosids</taxon>
        <taxon>malvids</taxon>
        <taxon>Malvales</taxon>
        <taxon>Malvaceae</taxon>
        <taxon>Byttnerioideae</taxon>
        <taxon>Theobroma</taxon>
    </lineage>
</organism>
<dbReference type="EMBL" id="CM001883">
    <property type="protein sequence ID" value="EOY08367.1"/>
    <property type="molecule type" value="Genomic_DNA"/>
</dbReference>